<organism evidence="10 11">
    <name type="scientific">Venturia inaequalis</name>
    <name type="common">Apple scab fungus</name>
    <dbReference type="NCBI Taxonomy" id="5025"/>
    <lineage>
        <taxon>Eukaryota</taxon>
        <taxon>Fungi</taxon>
        <taxon>Dikarya</taxon>
        <taxon>Ascomycota</taxon>
        <taxon>Pezizomycotina</taxon>
        <taxon>Dothideomycetes</taxon>
        <taxon>Pleosporomycetidae</taxon>
        <taxon>Venturiales</taxon>
        <taxon>Venturiaceae</taxon>
        <taxon>Venturia</taxon>
    </lineage>
</organism>
<keyword evidence="3 7" id="KW-0812">Transmembrane</keyword>
<feature type="compositionally biased region" description="Basic and acidic residues" evidence="6">
    <location>
        <begin position="1740"/>
        <end position="1774"/>
    </location>
</feature>
<accession>A0A8H3UUH0</accession>
<name>A0A8H3UUH0_VENIN</name>
<dbReference type="Gene3D" id="3.30.559.10">
    <property type="entry name" value="Chloramphenicol acetyltransferase-like domain"/>
    <property type="match status" value="2"/>
</dbReference>
<feature type="transmembrane region" description="Helical" evidence="7">
    <location>
        <begin position="1447"/>
        <end position="1465"/>
    </location>
</feature>
<feature type="compositionally biased region" description="Basic and acidic residues" evidence="6">
    <location>
        <begin position="1216"/>
        <end position="1233"/>
    </location>
</feature>
<evidence type="ECO:0000256" key="6">
    <source>
        <dbReference type="SAM" id="MobiDB-lite"/>
    </source>
</evidence>
<dbReference type="PROSITE" id="PS50075">
    <property type="entry name" value="CARRIER"/>
    <property type="match status" value="1"/>
</dbReference>
<keyword evidence="2" id="KW-0808">Transferase</keyword>
<dbReference type="PANTHER" id="PTHR23501:SF199">
    <property type="entry name" value="MFS EFFLUX TRANSPORTER INPD-RELATED"/>
    <property type="match status" value="1"/>
</dbReference>
<dbReference type="PANTHER" id="PTHR23501">
    <property type="entry name" value="MAJOR FACILITATOR SUPERFAMILY"/>
    <property type="match status" value="1"/>
</dbReference>
<dbReference type="SUPFAM" id="SSF56801">
    <property type="entry name" value="Acetyl-CoA synthetase-like"/>
    <property type="match status" value="1"/>
</dbReference>
<dbReference type="Gene3D" id="1.10.1200.10">
    <property type="entry name" value="ACP-like"/>
    <property type="match status" value="1"/>
</dbReference>
<feature type="transmembrane region" description="Helical" evidence="7">
    <location>
        <begin position="1580"/>
        <end position="1599"/>
    </location>
</feature>
<feature type="transmembrane region" description="Helical" evidence="7">
    <location>
        <begin position="1286"/>
        <end position="1308"/>
    </location>
</feature>
<feature type="region of interest" description="Disordered" evidence="6">
    <location>
        <begin position="1205"/>
        <end position="1236"/>
    </location>
</feature>
<feature type="transmembrane region" description="Helical" evidence="7">
    <location>
        <begin position="1373"/>
        <end position="1400"/>
    </location>
</feature>
<dbReference type="SUPFAM" id="SSF103473">
    <property type="entry name" value="MFS general substrate transporter"/>
    <property type="match status" value="1"/>
</dbReference>
<feature type="transmembrane region" description="Helical" evidence="7">
    <location>
        <begin position="1554"/>
        <end position="1573"/>
    </location>
</feature>
<evidence type="ECO:0000256" key="1">
    <source>
        <dbReference type="ARBA" id="ARBA00004141"/>
    </source>
</evidence>
<dbReference type="GO" id="GO:0016740">
    <property type="term" value="F:transferase activity"/>
    <property type="evidence" value="ECO:0007669"/>
    <property type="project" value="UniProtKB-KW"/>
</dbReference>
<evidence type="ECO:0000256" key="2">
    <source>
        <dbReference type="ARBA" id="ARBA00022679"/>
    </source>
</evidence>
<dbReference type="EMBL" id="WNWS01000172">
    <property type="protein sequence ID" value="KAE9976550.1"/>
    <property type="molecule type" value="Genomic_DNA"/>
</dbReference>
<dbReference type="GO" id="GO:0005886">
    <property type="term" value="C:plasma membrane"/>
    <property type="evidence" value="ECO:0007669"/>
    <property type="project" value="TreeGrafter"/>
</dbReference>
<dbReference type="InterPro" id="IPR020846">
    <property type="entry name" value="MFS_dom"/>
</dbReference>
<proteinExistence type="predicted"/>
<dbReference type="Pfam" id="PF22664">
    <property type="entry name" value="TRI-like_N"/>
    <property type="match status" value="1"/>
</dbReference>
<dbReference type="InterPro" id="IPR011701">
    <property type="entry name" value="MFS"/>
</dbReference>
<dbReference type="CDD" id="cd17502">
    <property type="entry name" value="MFS_Azr1_MDR_like"/>
    <property type="match status" value="1"/>
</dbReference>
<feature type="domain" description="Major facilitator superfamily (MFS) profile" evidence="9">
    <location>
        <begin position="1251"/>
        <end position="1786"/>
    </location>
</feature>
<feature type="transmembrane region" description="Helical" evidence="7">
    <location>
        <begin position="1717"/>
        <end position="1736"/>
    </location>
</feature>
<dbReference type="GO" id="GO:0022857">
    <property type="term" value="F:transmembrane transporter activity"/>
    <property type="evidence" value="ECO:0007669"/>
    <property type="project" value="InterPro"/>
</dbReference>
<dbReference type="Pfam" id="PF00501">
    <property type="entry name" value="AMP-binding"/>
    <property type="match status" value="1"/>
</dbReference>
<evidence type="ECO:0000313" key="10">
    <source>
        <dbReference type="EMBL" id="KAE9976550.1"/>
    </source>
</evidence>
<keyword evidence="4 7" id="KW-1133">Transmembrane helix</keyword>
<dbReference type="InterPro" id="IPR036259">
    <property type="entry name" value="MFS_trans_sf"/>
</dbReference>
<keyword evidence="5 7" id="KW-0472">Membrane</keyword>
<dbReference type="Proteomes" id="UP000447873">
    <property type="component" value="Unassembled WGS sequence"/>
</dbReference>
<comment type="subcellular location">
    <subcellularLocation>
        <location evidence="1">Membrane</location>
        <topology evidence="1">Multi-pass membrane protein</topology>
    </subcellularLocation>
</comment>
<evidence type="ECO:0000259" key="9">
    <source>
        <dbReference type="PROSITE" id="PS50850"/>
    </source>
</evidence>
<dbReference type="PROSITE" id="PS00455">
    <property type="entry name" value="AMP_BINDING"/>
    <property type="match status" value="1"/>
</dbReference>
<dbReference type="Pfam" id="PF07690">
    <property type="entry name" value="MFS_1"/>
    <property type="match status" value="1"/>
</dbReference>
<feature type="transmembrane region" description="Helical" evidence="7">
    <location>
        <begin position="1642"/>
        <end position="1665"/>
    </location>
</feature>
<evidence type="ECO:0000313" key="11">
    <source>
        <dbReference type="Proteomes" id="UP000447873"/>
    </source>
</evidence>
<evidence type="ECO:0000259" key="8">
    <source>
        <dbReference type="PROSITE" id="PS50075"/>
    </source>
</evidence>
<feature type="transmembrane region" description="Helical" evidence="7">
    <location>
        <begin position="1315"/>
        <end position="1334"/>
    </location>
</feature>
<protein>
    <submittedName>
        <fullName evidence="10">Putative NRPS-like protein biosynthetic cluster</fullName>
    </submittedName>
</protein>
<feature type="transmembrane region" description="Helical" evidence="7">
    <location>
        <begin position="1477"/>
        <end position="1498"/>
    </location>
</feature>
<dbReference type="InterPro" id="IPR054710">
    <property type="entry name" value="Tri101-like_N"/>
</dbReference>
<comment type="caution">
    <text evidence="10">The sequence shown here is derived from an EMBL/GenBank/DDBJ whole genome shotgun (WGS) entry which is preliminary data.</text>
</comment>
<evidence type="ECO:0000256" key="4">
    <source>
        <dbReference type="ARBA" id="ARBA00022989"/>
    </source>
</evidence>
<dbReference type="InterPro" id="IPR023213">
    <property type="entry name" value="CAT-like_dom_sf"/>
</dbReference>
<evidence type="ECO:0000256" key="5">
    <source>
        <dbReference type="ARBA" id="ARBA00023136"/>
    </source>
</evidence>
<dbReference type="PROSITE" id="PS50850">
    <property type="entry name" value="MFS"/>
    <property type="match status" value="1"/>
</dbReference>
<dbReference type="InterPro" id="IPR009081">
    <property type="entry name" value="PP-bd_ACP"/>
</dbReference>
<evidence type="ECO:0000256" key="3">
    <source>
        <dbReference type="ARBA" id="ARBA00022692"/>
    </source>
</evidence>
<feature type="domain" description="Carrier" evidence="8">
    <location>
        <begin position="574"/>
        <end position="652"/>
    </location>
</feature>
<gene>
    <name evidence="10" type="ORF">EG328_002584</name>
</gene>
<dbReference type="Pfam" id="PF23562">
    <property type="entry name" value="AMP-binding_C_3"/>
    <property type="match status" value="1"/>
</dbReference>
<feature type="transmembrane region" description="Helical" evidence="7">
    <location>
        <begin position="1346"/>
        <end position="1366"/>
    </location>
</feature>
<dbReference type="InterPro" id="IPR000873">
    <property type="entry name" value="AMP-dep_synth/lig_dom"/>
</dbReference>
<feature type="transmembrane region" description="Helical" evidence="7">
    <location>
        <begin position="1519"/>
        <end position="1542"/>
    </location>
</feature>
<dbReference type="Pfam" id="PF00550">
    <property type="entry name" value="PP-binding"/>
    <property type="match status" value="1"/>
</dbReference>
<feature type="transmembrane region" description="Helical" evidence="7">
    <location>
        <begin position="1406"/>
        <end position="1426"/>
    </location>
</feature>
<dbReference type="InterPro" id="IPR036736">
    <property type="entry name" value="ACP-like_sf"/>
</dbReference>
<dbReference type="Gene3D" id="3.40.50.12780">
    <property type="entry name" value="N-terminal domain of ligase-like"/>
    <property type="match status" value="1"/>
</dbReference>
<dbReference type="FunFam" id="1.20.1250.20:FF:000196">
    <property type="entry name" value="MFS toxin efflux pump (AflT)"/>
    <property type="match status" value="1"/>
</dbReference>
<feature type="region of interest" description="Disordered" evidence="6">
    <location>
        <begin position="1740"/>
        <end position="1786"/>
    </location>
</feature>
<reference evidence="10 11" key="1">
    <citation type="submission" date="2018-12" db="EMBL/GenBank/DDBJ databases">
        <title>Venturia inaequalis Genome Resource.</title>
        <authorList>
            <person name="Lichtner F.J."/>
        </authorList>
    </citation>
    <scope>NUCLEOTIDE SEQUENCE [LARGE SCALE GENOMIC DNA]</scope>
    <source>
        <strain evidence="10 11">120213</strain>
    </source>
</reference>
<dbReference type="InterPro" id="IPR020845">
    <property type="entry name" value="AMP-binding_CS"/>
</dbReference>
<feature type="transmembrane region" description="Helical" evidence="7">
    <location>
        <begin position="1611"/>
        <end position="1630"/>
    </location>
</feature>
<dbReference type="Gene3D" id="1.20.1250.20">
    <property type="entry name" value="MFS general substrate transporter like domains"/>
    <property type="match status" value="2"/>
</dbReference>
<evidence type="ECO:0000256" key="7">
    <source>
        <dbReference type="SAM" id="Phobius"/>
    </source>
</evidence>
<dbReference type="InterPro" id="IPR042099">
    <property type="entry name" value="ANL_N_sf"/>
</dbReference>
<sequence length="1786" mass="197461">MTVDEPQKYCKRLIPQILDSLALSEPDLIIYSLASFANDTAQFQTISARAFAKAVDKTAWWLHSQLKGQNGAQNGGRDSDRDDANKKIVPVGYIGPHDLRHILLIYGAIKANCAALFLSPKNNVEGALAVLNAAKCSVWIKPQEQATLPLVEAFTKQKPMLTLELPELAELLDAETTEPFPFTKTFEEAELEPFIITHTSGTTGVPKPISWSHGLISTLDTVRLLPPVDGDHGLARWTDNWNEGDTIYSSFPLSHGAGMLMDIVVPRFFKLHCVLGPPGVLPNMSLFENLVDHAKIDIWHMIPSLADELGENPSLLAKFTSAKFICVSGGPVSPSIVTKVNDVVRVMNLTGTTEGLFMGNLWPEREDWHWFVFHPLAGFEFKEIEPGVFEHWVHRHEQWDLFQGVFYTFPDQKSVNLKDLYIRHPTKPYLYAYKGRSDDAVVLSNGYKIAPLDTEALITTHPAIEGCLVIGTGKPQAGLLIELKDPQATRNIELFDSIWEVVDRANHSGFQKIRLQRDFIAFAEPDKPFIRTDKSTIKRRATLDLYADFIDRFYATRDEAAIDEEFDVYAIDTTSEETVLESVRKVLASIIPEIETADIDEDVFDMGLDSLLVFQAIRIIRGATGLQEQLAPRHLYANPTLEQFSAQLAKILAQQPKPATEVVQNGHSNGANGETSEKALEVSSDGLLNAVREHRRRTGFKMNPFDAVNPNHYMGFTMFFALPSGSSFQQAFQSLQAGLCRAFEIIPELDGKMMHASEHEFGYRKGEYAITIPPLALATTSNPRQLIYKDLTQVLPSYEKMRSTGFKHSLFEDKTVLDCFVFPELPADVMVAHANFVEGGCILATNFMHTCFDGSGALVALKVWAECCRYVQGDVSATCDWYDAESFNHSLPEIIYQQEGHVKEAAEVDPAVWEFLPYFPPTKSVETPSDDGMYTSLTNPKLSYRRQPKWPRAPSDRSLSSTFFLLNRDNLQKLKDDVHSGLEGTGQTTSISDIVQAFMWRTSIRARYLVAKEMRGQSFGPDEMSILEIPIDGRLYFSAQLPSSYTGSMLIMSRTVMSIEELCSPDTSLAKVASLIRKTIAKVNTALVHDAYTLLRSMTDYTRPATANMGLEHMNEMISNMILWRAEDNLSSFGEGTFAGGKPEAVWPQIERGHRRFRFSIVHPVRADGGVELELGTLPEELKMLQGDEHFTKYAELLDIRQGTDEEKVGSGSSKASDHVDVASIEDQKKDTETGDDPEAAYITGWKLVMIMISLQLTNFCIGLDNTIVATTIPQITDQFESLGDVGWYGSAYLLFVAGFQLFFGRLYSFLNMKWLFITCVLLFEIGSLISATAPNSAALVAGRAVSGFGASGVFTGCLTTLSTVVPLHKRGLFIGLVTAVFGTASILGPLIGGALTYHATWRLCFYINLPLGGFTILILIFFLHFPESPPKEQKTWRENVMRFDPLGTILFAPSIICLLLALQWGGTTYKWSDARIIALLMVFAVLIIGFAIVQVFMGDNATLNAKVVTSRHTACAALYSLCVSAAFFVMAYFVPIWFQAIRGVSAVQSGIDLLPFMISIILSIMSGGWLCSKIGWYNPFMFAPITLGTAGAGLIYTWDIDTPTSKLIGYQILFGVGVGLGIQQAVVAVQAGSKNVDIPSSIALLCFAENFGGAVFVSVAHNLWANKLAKGLQDVAGIDAVQVVNNGATEITKLTQDPATLRAIRVAYRDALTRPFLVALVLLCIASIGTFGVDWKSTKPKEEKAKDVEDSEVNERLKDNEKSQRVEKTKDGGHVANVDAPGKSA</sequence>
<dbReference type="SUPFAM" id="SSF47336">
    <property type="entry name" value="ACP-like"/>
    <property type="match status" value="1"/>
</dbReference>